<dbReference type="PANTHER" id="PTHR46958">
    <property type="entry name" value="B-CELL RECEPTOR CD22"/>
    <property type="match status" value="1"/>
</dbReference>
<dbReference type="SMART" id="SM00408">
    <property type="entry name" value="IGc2"/>
    <property type="match status" value="11"/>
</dbReference>
<organism evidence="4 5">
    <name type="scientific">Batillaria attramentaria</name>
    <dbReference type="NCBI Taxonomy" id="370345"/>
    <lineage>
        <taxon>Eukaryota</taxon>
        <taxon>Metazoa</taxon>
        <taxon>Spiralia</taxon>
        <taxon>Lophotrochozoa</taxon>
        <taxon>Mollusca</taxon>
        <taxon>Gastropoda</taxon>
        <taxon>Caenogastropoda</taxon>
        <taxon>Sorbeoconcha</taxon>
        <taxon>Cerithioidea</taxon>
        <taxon>Batillariidae</taxon>
        <taxon>Batillaria</taxon>
    </lineage>
</organism>
<feature type="domain" description="Ig-like" evidence="3">
    <location>
        <begin position="631"/>
        <end position="725"/>
    </location>
</feature>
<evidence type="ECO:0000313" key="4">
    <source>
        <dbReference type="EMBL" id="KAK7459750.1"/>
    </source>
</evidence>
<dbReference type="Pfam" id="PF13895">
    <property type="entry name" value="Ig_2"/>
    <property type="match status" value="1"/>
</dbReference>
<feature type="signal peptide" evidence="2">
    <location>
        <begin position="1"/>
        <end position="26"/>
    </location>
</feature>
<dbReference type="CDD" id="cd00096">
    <property type="entry name" value="Ig"/>
    <property type="match status" value="6"/>
</dbReference>
<feature type="compositionally biased region" description="Basic and acidic residues" evidence="1">
    <location>
        <begin position="1428"/>
        <end position="1446"/>
    </location>
</feature>
<feature type="compositionally biased region" description="Basic and acidic residues" evidence="1">
    <location>
        <begin position="1293"/>
        <end position="1303"/>
    </location>
</feature>
<sequence length="1452" mass="153864">MAGGTLCAGWHLLAGVMLMSVSFTSAEAPDINAAGVFVVGTEKTMLCYITTSETNPNGLFPLTWTRESAPNTPIAAESEDTTVLTGSLTRYTSTLKMTVTKFMNRERFYCTARLGSSVESSNWRVFAYKPPDTPAITGPTEIVSGVSNTWNCTVGGASSAPNVYFEFGNRSRAMTGVTDLGTNIRNDPDFSGYLNAESVLQIHEVSKSLTLNVAPGSNSFDLSCLAVHYDTQTQKQSTISVTVYCVTNYTVTVGTQATLICEASAEPDITSVTWYKDNAAIGTSSRYQGSEASSPSLIIVDVLREDAGAYKCTASNNIGTGESEIGYVTVRYVPVITYNTTTFGGDLGEDVELPCPIEANPAFTTVLWYRISELTGAKTPISASGNPTKYSGGTTAMPALTIRSLTSADSGLYRCAADNNVGRGEGPDISVTVYFAPVVSNGRVRYDVKRGNNVTIPCNYVATPAAYSVVWFKNSLPLSLPSNDRRLQGGSLSAPALRISNLQIADTGVYKCRVTSAAGAGSTSDINVEVYYAPIVTVGATSYTMTSGESLTIPCSFDANPGATVVTWTKNSQRIDVLNSVGKYGGSTVLNPSLTIFGLSSTDAGLYVCGVENSAGPGYSSDVTLVVNYSPQVNSTVTLHEKNKGEFVTLQCAVTANPAPTSITWYANNVPITIAGSGGKYSGGSVNNPDLTIYFLAGTDTADYYCRVNNSVGTANGPPIRVNVFYIPEITSPTTGVSGEEGSALTIPCNYDANPLPTQIVWNKGGVIIDVTNPAYSGGTPGTPSLTILDLKLEDTGSYICSVTNNRGTGSSGIIPVTVTYPPRIDMSGPDDLSSEQGQSVIIPCNFNATPDATSVVWLRNGVVIDTSNPADYFGGTVSIPSLTVLDLQSSDNGYYRCRVTNAVDTSEGKNVSVFVSYKPEISVPSEVEGDELQPVVLQCNVSALPALTSLTWYKEGQLLDTSDQGRYSGGNTTTPSLTILSLAPFDAGNYYCVATNPKGTTMSTTMELEVDYKPIIVAPDEVGGNTLDTVTLEVSLSANPPVSSVLWRKQLGASNAFQTIDLNNPKYGGGTVANPSLVIANLAAGDIGVYVIEVTNPMGTVTANVTVAVSYAPTDPTITGLESVYKEGETIELTCSSDGFPTPDYRWYRDNVLYVPEGQTQGARFNDTASPANNAAFKCEAYNTKGSASTTVSVSVRYTPRPSSTLSNVTASIGDTVTLICSTDSNPAPTSYIWSRNGQVLYSGNSSTLEVTVVNSTYLGSYSCQATNSEGTSNPPIVVYVAEPPDPTSTTPDRKCMRKDNNVEPSRPPVAPVPHFAEKNGPHLNGFYSTVPPIKGQNGRIDMTDDGVKALPASANGSCRAISNTPGWWADYPSSSRLFSPSSVPGGGTPRPHHLPPLGQDGAAEEQESAQDEKSREKKKKRRRKRHDADTKDGSPQHSSGREQENVYEDV</sequence>
<dbReference type="PROSITE" id="PS50835">
    <property type="entry name" value="IG_LIKE"/>
    <property type="match status" value="11"/>
</dbReference>
<dbReference type="InterPro" id="IPR003598">
    <property type="entry name" value="Ig_sub2"/>
</dbReference>
<feature type="compositionally biased region" description="Basic residues" evidence="1">
    <location>
        <begin position="1418"/>
        <end position="1427"/>
    </location>
</feature>
<feature type="domain" description="Ig-like" evidence="3">
    <location>
        <begin position="823"/>
        <end position="917"/>
    </location>
</feature>
<dbReference type="Pfam" id="PF07679">
    <property type="entry name" value="I-set"/>
    <property type="match status" value="1"/>
</dbReference>
<feature type="domain" description="Ig-like" evidence="3">
    <location>
        <begin position="1201"/>
        <end position="1281"/>
    </location>
</feature>
<feature type="domain" description="Ig-like" evidence="3">
    <location>
        <begin position="427"/>
        <end position="529"/>
    </location>
</feature>
<feature type="domain" description="Ig-like" evidence="3">
    <location>
        <begin position="334"/>
        <end position="420"/>
    </location>
</feature>
<evidence type="ECO:0000259" key="3">
    <source>
        <dbReference type="PROSITE" id="PS50835"/>
    </source>
</evidence>
<dbReference type="SMART" id="SM00406">
    <property type="entry name" value="IGv"/>
    <property type="match status" value="6"/>
</dbReference>
<keyword evidence="5" id="KW-1185">Reference proteome</keyword>
<comment type="caution">
    <text evidence="4">The sequence shown here is derived from an EMBL/GenBank/DDBJ whole genome shotgun (WGS) entry which is preliminary data.</text>
</comment>
<dbReference type="SMART" id="SM00409">
    <property type="entry name" value="IG"/>
    <property type="match status" value="12"/>
</dbReference>
<dbReference type="InterPro" id="IPR003599">
    <property type="entry name" value="Ig_sub"/>
</dbReference>
<evidence type="ECO:0000256" key="1">
    <source>
        <dbReference type="SAM" id="MobiDB-lite"/>
    </source>
</evidence>
<gene>
    <name evidence="4" type="ORF">BaRGS_00038933</name>
</gene>
<feature type="domain" description="Ig-like" evidence="3">
    <location>
        <begin position="920"/>
        <end position="1010"/>
    </location>
</feature>
<feature type="domain" description="Ig-like" evidence="3">
    <location>
        <begin position="728"/>
        <end position="820"/>
    </location>
</feature>
<feature type="region of interest" description="Disordered" evidence="1">
    <location>
        <begin position="1380"/>
        <end position="1452"/>
    </location>
</feature>
<proteinExistence type="predicted"/>
<protein>
    <recommendedName>
        <fullName evidence="3">Ig-like domain-containing protein</fullName>
    </recommendedName>
</protein>
<dbReference type="InterPro" id="IPR007110">
    <property type="entry name" value="Ig-like_dom"/>
</dbReference>
<dbReference type="InterPro" id="IPR013783">
    <property type="entry name" value="Ig-like_fold"/>
</dbReference>
<evidence type="ECO:0000313" key="5">
    <source>
        <dbReference type="Proteomes" id="UP001519460"/>
    </source>
</evidence>
<feature type="region of interest" description="Disordered" evidence="1">
    <location>
        <begin position="1285"/>
        <end position="1310"/>
    </location>
</feature>
<dbReference type="SUPFAM" id="SSF48726">
    <property type="entry name" value="Immunoglobulin"/>
    <property type="match status" value="11"/>
</dbReference>
<dbReference type="Proteomes" id="UP001519460">
    <property type="component" value="Unassembled WGS sequence"/>
</dbReference>
<dbReference type="InterPro" id="IPR013106">
    <property type="entry name" value="Ig_V-set"/>
</dbReference>
<feature type="domain" description="Ig-like" evidence="3">
    <location>
        <begin position="534"/>
        <end position="626"/>
    </location>
</feature>
<feature type="domain" description="Ig-like" evidence="3">
    <location>
        <begin position="1117"/>
        <end position="1196"/>
    </location>
</feature>
<keyword evidence="2" id="KW-0732">Signal</keyword>
<dbReference type="EMBL" id="JACVVK020000653">
    <property type="protein sequence ID" value="KAK7459750.1"/>
    <property type="molecule type" value="Genomic_DNA"/>
</dbReference>
<feature type="chain" id="PRO_5044788029" description="Ig-like domain-containing protein" evidence="2">
    <location>
        <begin position="27"/>
        <end position="1452"/>
    </location>
</feature>
<feature type="domain" description="Ig-like" evidence="3">
    <location>
        <begin position="29"/>
        <end position="126"/>
    </location>
</feature>
<evidence type="ECO:0000256" key="2">
    <source>
        <dbReference type="SAM" id="SignalP"/>
    </source>
</evidence>
<dbReference type="Gene3D" id="2.60.40.10">
    <property type="entry name" value="Immunoglobulins"/>
    <property type="match status" value="12"/>
</dbReference>
<dbReference type="InterPro" id="IPR036179">
    <property type="entry name" value="Ig-like_dom_sf"/>
</dbReference>
<accession>A0ABD0J5L3</accession>
<dbReference type="InterPro" id="IPR013098">
    <property type="entry name" value="Ig_I-set"/>
</dbReference>
<feature type="domain" description="Ig-like" evidence="3">
    <location>
        <begin position="237"/>
        <end position="329"/>
    </location>
</feature>
<dbReference type="PANTHER" id="PTHR46958:SF1">
    <property type="entry name" value="B-CELL RECEPTOR CD22"/>
    <property type="match status" value="1"/>
</dbReference>
<dbReference type="Pfam" id="PF13927">
    <property type="entry name" value="Ig_3"/>
    <property type="match status" value="8"/>
</dbReference>
<name>A0ABD0J5L3_9CAEN</name>
<reference evidence="4 5" key="1">
    <citation type="journal article" date="2023" name="Sci. Data">
        <title>Genome assembly of the Korean intertidal mud-creeper Batillaria attramentaria.</title>
        <authorList>
            <person name="Patra A.K."/>
            <person name="Ho P.T."/>
            <person name="Jun S."/>
            <person name="Lee S.J."/>
            <person name="Kim Y."/>
            <person name="Won Y.J."/>
        </authorList>
    </citation>
    <scope>NUCLEOTIDE SEQUENCE [LARGE SCALE GENOMIC DNA]</scope>
    <source>
        <strain evidence="4">Wonlab-2016</strain>
    </source>
</reference>